<protein>
    <recommendedName>
        <fullName evidence="5">Peptidase A1 domain-containing protein</fullName>
    </recommendedName>
</protein>
<evidence type="ECO:0000259" key="5">
    <source>
        <dbReference type="PROSITE" id="PS51767"/>
    </source>
</evidence>
<comment type="caution">
    <text evidence="6">The sequence shown here is derived from an EMBL/GenBank/DDBJ whole genome shotgun (WGS) entry which is preliminary data.</text>
</comment>
<feature type="chain" id="PRO_5042474537" description="Peptidase A1 domain-containing protein" evidence="4">
    <location>
        <begin position="24"/>
        <end position="470"/>
    </location>
</feature>
<evidence type="ECO:0000313" key="7">
    <source>
        <dbReference type="Proteomes" id="UP001271007"/>
    </source>
</evidence>
<evidence type="ECO:0000256" key="3">
    <source>
        <dbReference type="PIRSR" id="PIRSR601461-2"/>
    </source>
</evidence>
<reference evidence="6" key="1">
    <citation type="submission" date="2023-04" db="EMBL/GenBank/DDBJ databases">
        <title>Black Yeasts Isolated from many extreme environments.</title>
        <authorList>
            <person name="Coleine C."/>
            <person name="Stajich J.E."/>
            <person name="Selbmann L."/>
        </authorList>
    </citation>
    <scope>NUCLEOTIDE SEQUENCE</scope>
    <source>
        <strain evidence="6">CCFEE 5312</strain>
    </source>
</reference>
<evidence type="ECO:0000256" key="2">
    <source>
        <dbReference type="ARBA" id="ARBA00022750"/>
    </source>
</evidence>
<dbReference type="AlphaFoldDB" id="A0AAJ0G8L3"/>
<dbReference type="CDD" id="cd05471">
    <property type="entry name" value="pepsin_like"/>
    <property type="match status" value="1"/>
</dbReference>
<dbReference type="InterPro" id="IPR033121">
    <property type="entry name" value="PEPTIDASE_A1"/>
</dbReference>
<evidence type="ECO:0000256" key="1">
    <source>
        <dbReference type="ARBA" id="ARBA00007447"/>
    </source>
</evidence>
<dbReference type="GO" id="GO:0000324">
    <property type="term" value="C:fungal-type vacuole"/>
    <property type="evidence" value="ECO:0007669"/>
    <property type="project" value="TreeGrafter"/>
</dbReference>
<dbReference type="Proteomes" id="UP001271007">
    <property type="component" value="Unassembled WGS sequence"/>
</dbReference>
<gene>
    <name evidence="6" type="ORF">LTR09_005584</name>
</gene>
<keyword evidence="2" id="KW-0378">Hydrolase</keyword>
<evidence type="ECO:0000313" key="6">
    <source>
        <dbReference type="EMBL" id="KAK3053415.1"/>
    </source>
</evidence>
<dbReference type="PROSITE" id="PS51767">
    <property type="entry name" value="PEPTIDASE_A1"/>
    <property type="match status" value="1"/>
</dbReference>
<keyword evidence="7" id="KW-1185">Reference proteome</keyword>
<organism evidence="6 7">
    <name type="scientific">Extremus antarcticus</name>
    <dbReference type="NCBI Taxonomy" id="702011"/>
    <lineage>
        <taxon>Eukaryota</taxon>
        <taxon>Fungi</taxon>
        <taxon>Dikarya</taxon>
        <taxon>Ascomycota</taxon>
        <taxon>Pezizomycotina</taxon>
        <taxon>Dothideomycetes</taxon>
        <taxon>Dothideomycetidae</taxon>
        <taxon>Mycosphaerellales</taxon>
        <taxon>Extremaceae</taxon>
        <taxon>Extremus</taxon>
    </lineage>
</organism>
<dbReference type="PROSITE" id="PS00141">
    <property type="entry name" value="ASP_PROTEASE"/>
    <property type="match status" value="1"/>
</dbReference>
<evidence type="ECO:0000256" key="4">
    <source>
        <dbReference type="SAM" id="SignalP"/>
    </source>
</evidence>
<dbReference type="GO" id="GO:0004190">
    <property type="term" value="F:aspartic-type endopeptidase activity"/>
    <property type="evidence" value="ECO:0007669"/>
    <property type="project" value="UniProtKB-KW"/>
</dbReference>
<dbReference type="InterPro" id="IPR034164">
    <property type="entry name" value="Pepsin-like_dom"/>
</dbReference>
<proteinExistence type="inferred from homology"/>
<feature type="disulfide bond" evidence="3">
    <location>
        <begin position="352"/>
        <end position="385"/>
    </location>
</feature>
<dbReference type="SUPFAM" id="SSF50630">
    <property type="entry name" value="Acid proteases"/>
    <property type="match status" value="1"/>
</dbReference>
<keyword evidence="2" id="KW-0064">Aspartyl protease</keyword>
<accession>A0AAJ0G8L3</accession>
<keyword evidence="3" id="KW-1015">Disulfide bond</keyword>
<name>A0AAJ0G8L3_9PEZI</name>
<feature type="signal peptide" evidence="4">
    <location>
        <begin position="1"/>
        <end position="23"/>
    </location>
</feature>
<keyword evidence="4" id="KW-0732">Signal</keyword>
<sequence>MPVSRLILPSIPIISSLLASTCAQVVNSSSTSAVLPLTAAYYGNTFNAEVTLGDQSFLVLIDTGSADVWVSGEGWKCKRAGASSKAGCEYGNQTYDPSTSSTFQPVDYAWLGEHYGTGDVVGPLGTEDVRLGNITIPDQIFGVVNTSTNIGDKVNTGLMGLGYPIIAQAHPINYTATSSNALLLDRLQYSTLGVAVEGITQPAIERSFGLTRSGNLSTRELRFWHMIDLGIEPYFTLALDRMAREQEIGAGGYLTFGTLPPVSHGPFVTAPVEVTEAVPPSFTDGKRQTSFWTTTVQSVSWNNESDSTPFQAIVDSGNWENVFPPKIANGINAGFSPPGKLNKTTNYFEVDCDATPPANVAFTVANTTFQIDSADMIWRDWDGTCYSTVEAAATSLGITLPFLGVPFFKNTVVVFDVGKDEIRIAARTTGAVPGSPSVVPATGAAHHIAPDGTLLATMLVAAALSLAVYV</sequence>
<dbReference type="EMBL" id="JAWDJX010000016">
    <property type="protein sequence ID" value="KAK3053415.1"/>
    <property type="molecule type" value="Genomic_DNA"/>
</dbReference>
<dbReference type="InterPro" id="IPR021109">
    <property type="entry name" value="Peptidase_aspartic_dom_sf"/>
</dbReference>
<dbReference type="GO" id="GO:0006508">
    <property type="term" value="P:proteolysis"/>
    <property type="evidence" value="ECO:0007669"/>
    <property type="project" value="InterPro"/>
</dbReference>
<feature type="domain" description="Peptidase A1" evidence="5">
    <location>
        <begin position="46"/>
        <end position="425"/>
    </location>
</feature>
<dbReference type="PANTHER" id="PTHR47966:SF47">
    <property type="entry name" value="ENDOPEPTIDASE, PUTATIVE (AFU_ORTHOLOGUE AFUA_3G01220)-RELATED"/>
    <property type="match status" value="1"/>
</dbReference>
<dbReference type="InterPro" id="IPR001969">
    <property type="entry name" value="Aspartic_peptidase_AS"/>
</dbReference>
<dbReference type="PANTHER" id="PTHR47966">
    <property type="entry name" value="BETA-SITE APP-CLEAVING ENZYME, ISOFORM A-RELATED"/>
    <property type="match status" value="1"/>
</dbReference>
<dbReference type="Gene3D" id="2.40.70.10">
    <property type="entry name" value="Acid Proteases"/>
    <property type="match status" value="2"/>
</dbReference>
<dbReference type="Pfam" id="PF00026">
    <property type="entry name" value="Asp"/>
    <property type="match status" value="2"/>
</dbReference>
<dbReference type="InterPro" id="IPR001461">
    <property type="entry name" value="Aspartic_peptidase_A1"/>
</dbReference>
<keyword evidence="2" id="KW-0645">Protease</keyword>
<comment type="similarity">
    <text evidence="1">Belongs to the peptidase A1 family.</text>
</comment>